<comment type="caution">
    <text evidence="3">The sequence shown here is derived from an EMBL/GenBank/DDBJ whole genome shotgun (WGS) entry which is preliminary data.</text>
</comment>
<gene>
    <name evidence="3" type="ORF">GCM10023176_37940</name>
</gene>
<feature type="domain" description="HTH cro/C1-type" evidence="2">
    <location>
        <begin position="20"/>
        <end position="74"/>
    </location>
</feature>
<keyword evidence="4" id="KW-1185">Reference proteome</keyword>
<dbReference type="InterPro" id="IPR011051">
    <property type="entry name" value="RmlC_Cupin_sf"/>
</dbReference>
<organism evidence="3 4">
    <name type="scientific">Micromonospora coerulea</name>
    <dbReference type="NCBI Taxonomy" id="47856"/>
    <lineage>
        <taxon>Bacteria</taxon>
        <taxon>Bacillati</taxon>
        <taxon>Actinomycetota</taxon>
        <taxon>Actinomycetes</taxon>
        <taxon>Micromonosporales</taxon>
        <taxon>Micromonosporaceae</taxon>
        <taxon>Micromonospora</taxon>
    </lineage>
</organism>
<dbReference type="Pfam" id="PF07883">
    <property type="entry name" value="Cupin_2"/>
    <property type="match status" value="1"/>
</dbReference>
<dbReference type="InterPro" id="IPR014710">
    <property type="entry name" value="RmlC-like_jellyroll"/>
</dbReference>
<dbReference type="Gene3D" id="2.60.120.10">
    <property type="entry name" value="Jelly Rolls"/>
    <property type="match status" value="1"/>
</dbReference>
<dbReference type="PROSITE" id="PS50943">
    <property type="entry name" value="HTH_CROC1"/>
    <property type="match status" value="1"/>
</dbReference>
<dbReference type="Gene3D" id="1.10.260.40">
    <property type="entry name" value="lambda repressor-like DNA-binding domains"/>
    <property type="match status" value="1"/>
</dbReference>
<protein>
    <submittedName>
        <fullName evidence="3">XRE family transcriptional regulator</fullName>
    </submittedName>
</protein>
<dbReference type="InterPro" id="IPR001387">
    <property type="entry name" value="Cro/C1-type_HTH"/>
</dbReference>
<dbReference type="PANTHER" id="PTHR46797">
    <property type="entry name" value="HTH-TYPE TRANSCRIPTIONAL REGULATOR"/>
    <property type="match status" value="1"/>
</dbReference>
<name>A0ABP8SSF3_9ACTN</name>
<dbReference type="Proteomes" id="UP001500307">
    <property type="component" value="Unassembled WGS sequence"/>
</dbReference>
<evidence type="ECO:0000256" key="1">
    <source>
        <dbReference type="ARBA" id="ARBA00023125"/>
    </source>
</evidence>
<dbReference type="RefSeq" id="WP_346121346.1">
    <property type="nucleotide sequence ID" value="NZ_BAABGU010000021.1"/>
</dbReference>
<dbReference type="InterPro" id="IPR050807">
    <property type="entry name" value="TransReg_Diox_bact_type"/>
</dbReference>
<dbReference type="SUPFAM" id="SSF51182">
    <property type="entry name" value="RmlC-like cupins"/>
    <property type="match status" value="1"/>
</dbReference>
<evidence type="ECO:0000259" key="2">
    <source>
        <dbReference type="PROSITE" id="PS50943"/>
    </source>
</evidence>
<keyword evidence="1" id="KW-0238">DNA-binding</keyword>
<evidence type="ECO:0000313" key="3">
    <source>
        <dbReference type="EMBL" id="GAA4573280.1"/>
    </source>
</evidence>
<sequence>MTDAGTARVSAVTSAVARQVHELRAARGWSFEELAGRSGVSKGMLVQIESARTNPSIGTLCRVADAFGVNIARLLEPAEETTVRLTAAGEAPVLWRGEQGGSARLLSGLGEPDLVELWDWWLHPGETHHSPDHPRGTREVLHVLSGTATVMVDGTTHEVRTGETIEFHADREHGYRNTGDEPARLVMVVVTPSGEWDRRTRSRRPRPE</sequence>
<proteinExistence type="predicted"/>
<dbReference type="SUPFAM" id="SSF47413">
    <property type="entry name" value="lambda repressor-like DNA-binding domains"/>
    <property type="match status" value="1"/>
</dbReference>
<dbReference type="Pfam" id="PF13560">
    <property type="entry name" value="HTH_31"/>
    <property type="match status" value="1"/>
</dbReference>
<dbReference type="SMART" id="SM00530">
    <property type="entry name" value="HTH_XRE"/>
    <property type="match status" value="1"/>
</dbReference>
<dbReference type="CDD" id="cd00093">
    <property type="entry name" value="HTH_XRE"/>
    <property type="match status" value="1"/>
</dbReference>
<accession>A0ABP8SSF3</accession>
<reference evidence="4" key="1">
    <citation type="journal article" date="2019" name="Int. J. Syst. Evol. Microbiol.">
        <title>The Global Catalogue of Microorganisms (GCM) 10K type strain sequencing project: providing services to taxonomists for standard genome sequencing and annotation.</title>
        <authorList>
            <consortium name="The Broad Institute Genomics Platform"/>
            <consortium name="The Broad Institute Genome Sequencing Center for Infectious Disease"/>
            <person name="Wu L."/>
            <person name="Ma J."/>
        </authorList>
    </citation>
    <scope>NUCLEOTIDE SEQUENCE [LARGE SCALE GENOMIC DNA]</scope>
    <source>
        <strain evidence="4">JCM 3175</strain>
    </source>
</reference>
<dbReference type="InterPro" id="IPR013096">
    <property type="entry name" value="Cupin_2"/>
</dbReference>
<evidence type="ECO:0000313" key="4">
    <source>
        <dbReference type="Proteomes" id="UP001500307"/>
    </source>
</evidence>
<dbReference type="InterPro" id="IPR010982">
    <property type="entry name" value="Lambda_DNA-bd_dom_sf"/>
</dbReference>
<dbReference type="PANTHER" id="PTHR46797:SF1">
    <property type="entry name" value="METHYLPHOSPHONATE SYNTHASE"/>
    <property type="match status" value="1"/>
</dbReference>
<dbReference type="EMBL" id="BAABGU010000021">
    <property type="protein sequence ID" value="GAA4573280.1"/>
    <property type="molecule type" value="Genomic_DNA"/>
</dbReference>
<dbReference type="CDD" id="cd02209">
    <property type="entry name" value="cupin_XRE_C"/>
    <property type="match status" value="1"/>
</dbReference>